<keyword evidence="3" id="KW-1185">Reference proteome</keyword>
<name>A0AAV9G645_9PEZI</name>
<dbReference type="InterPro" id="IPR010730">
    <property type="entry name" value="HET"/>
</dbReference>
<protein>
    <submittedName>
        <fullName evidence="2">Heterokaryon incompatibility protein-domain-containing protein</fullName>
    </submittedName>
</protein>
<organism evidence="2 3">
    <name type="scientific">Podospora aff. communis PSN243</name>
    <dbReference type="NCBI Taxonomy" id="3040156"/>
    <lineage>
        <taxon>Eukaryota</taxon>
        <taxon>Fungi</taxon>
        <taxon>Dikarya</taxon>
        <taxon>Ascomycota</taxon>
        <taxon>Pezizomycotina</taxon>
        <taxon>Sordariomycetes</taxon>
        <taxon>Sordariomycetidae</taxon>
        <taxon>Sordariales</taxon>
        <taxon>Podosporaceae</taxon>
        <taxon>Podospora</taxon>
    </lineage>
</organism>
<gene>
    <name evidence="2" type="ORF">QBC34DRAFT_476339</name>
</gene>
<dbReference type="PANTHER" id="PTHR24148">
    <property type="entry name" value="ANKYRIN REPEAT DOMAIN-CONTAINING PROTEIN 39 HOMOLOG-RELATED"/>
    <property type="match status" value="1"/>
</dbReference>
<dbReference type="Proteomes" id="UP001321760">
    <property type="component" value="Unassembled WGS sequence"/>
</dbReference>
<reference evidence="2" key="1">
    <citation type="journal article" date="2023" name="Mol. Phylogenet. Evol.">
        <title>Genome-scale phylogeny and comparative genomics of the fungal order Sordariales.</title>
        <authorList>
            <person name="Hensen N."/>
            <person name="Bonometti L."/>
            <person name="Westerberg I."/>
            <person name="Brannstrom I.O."/>
            <person name="Guillou S."/>
            <person name="Cros-Aarteil S."/>
            <person name="Calhoun S."/>
            <person name="Haridas S."/>
            <person name="Kuo A."/>
            <person name="Mondo S."/>
            <person name="Pangilinan J."/>
            <person name="Riley R."/>
            <person name="LaButti K."/>
            <person name="Andreopoulos B."/>
            <person name="Lipzen A."/>
            <person name="Chen C."/>
            <person name="Yan M."/>
            <person name="Daum C."/>
            <person name="Ng V."/>
            <person name="Clum A."/>
            <person name="Steindorff A."/>
            <person name="Ohm R.A."/>
            <person name="Martin F."/>
            <person name="Silar P."/>
            <person name="Natvig D.O."/>
            <person name="Lalanne C."/>
            <person name="Gautier V."/>
            <person name="Ament-Velasquez S.L."/>
            <person name="Kruys A."/>
            <person name="Hutchinson M.I."/>
            <person name="Powell A.J."/>
            <person name="Barry K."/>
            <person name="Miller A.N."/>
            <person name="Grigoriev I.V."/>
            <person name="Debuchy R."/>
            <person name="Gladieux P."/>
            <person name="Hiltunen Thoren M."/>
            <person name="Johannesson H."/>
        </authorList>
    </citation>
    <scope>NUCLEOTIDE SEQUENCE</scope>
    <source>
        <strain evidence="2">PSN243</strain>
    </source>
</reference>
<evidence type="ECO:0000313" key="2">
    <source>
        <dbReference type="EMBL" id="KAK4443785.1"/>
    </source>
</evidence>
<comment type="caution">
    <text evidence="2">The sequence shown here is derived from an EMBL/GenBank/DDBJ whole genome shotgun (WGS) entry which is preliminary data.</text>
</comment>
<proteinExistence type="predicted"/>
<feature type="domain" description="Heterokaryon incompatibility" evidence="1">
    <location>
        <begin position="52"/>
        <end position="221"/>
    </location>
</feature>
<evidence type="ECO:0000313" key="3">
    <source>
        <dbReference type="Proteomes" id="UP001321760"/>
    </source>
</evidence>
<dbReference type="PANTHER" id="PTHR24148:SF73">
    <property type="entry name" value="HET DOMAIN PROTEIN (AFU_ORTHOLOGUE AFUA_8G01020)"/>
    <property type="match status" value="1"/>
</dbReference>
<dbReference type="Pfam" id="PF06985">
    <property type="entry name" value="HET"/>
    <property type="match status" value="1"/>
</dbReference>
<accession>A0AAV9G645</accession>
<evidence type="ECO:0000259" key="1">
    <source>
        <dbReference type="Pfam" id="PF06985"/>
    </source>
</evidence>
<reference evidence="2" key="2">
    <citation type="submission" date="2023-05" db="EMBL/GenBank/DDBJ databases">
        <authorList>
            <consortium name="Lawrence Berkeley National Laboratory"/>
            <person name="Steindorff A."/>
            <person name="Hensen N."/>
            <person name="Bonometti L."/>
            <person name="Westerberg I."/>
            <person name="Brannstrom I.O."/>
            <person name="Guillou S."/>
            <person name="Cros-Aarteil S."/>
            <person name="Calhoun S."/>
            <person name="Haridas S."/>
            <person name="Kuo A."/>
            <person name="Mondo S."/>
            <person name="Pangilinan J."/>
            <person name="Riley R."/>
            <person name="Labutti K."/>
            <person name="Andreopoulos B."/>
            <person name="Lipzen A."/>
            <person name="Chen C."/>
            <person name="Yanf M."/>
            <person name="Daum C."/>
            <person name="Ng V."/>
            <person name="Clum A."/>
            <person name="Ohm R."/>
            <person name="Martin F."/>
            <person name="Silar P."/>
            <person name="Natvig D."/>
            <person name="Lalanne C."/>
            <person name="Gautier V."/>
            <person name="Ament-Velasquez S.L."/>
            <person name="Kruys A."/>
            <person name="Hutchinson M.I."/>
            <person name="Powell A.J."/>
            <person name="Barry K."/>
            <person name="Miller A.N."/>
            <person name="Grigoriev I.V."/>
            <person name="Debuchy R."/>
            <person name="Gladieux P."/>
            <person name="Thoren M.H."/>
            <person name="Johannesson H."/>
        </authorList>
    </citation>
    <scope>NUCLEOTIDE SEQUENCE</scope>
    <source>
        <strain evidence="2">PSN243</strain>
    </source>
</reference>
<dbReference type="AlphaFoldDB" id="A0AAV9G645"/>
<dbReference type="InterPro" id="IPR052895">
    <property type="entry name" value="HetReg/Transcr_Mod"/>
</dbReference>
<sequence length="574" mass="65457">MSQTQRTSFNFARPLKKEKCEIRLLRLESLSSLRGTLKGTIEHVSLNDNPVYHALSYTWEGSSPINITDNLSAALRYFGASSKPSSHLWVDAVCINQADDAEKSWQIGQMHRVYSQAETTIIWLGPPSVHSTLAIELLVSARRFARKTQAYKIPRNSMLPPIPRANNQQEFQDLQMAASFGRLFQKPVENLSSQGIPEYPMEAIADLFGREWWGRVWVLQELVFAKKAVFVCGRDWIDTEAEGVFGTFLHTWDVLAKELGRQPALLDHRPWFMINRRLEDEAVSGNLRTRSKPLAKLLKEAYTASLMASDPRDHIYALLGLAQDAAELNIEIDYFIPHHHLYVKVAKKYLARGDLWFLPFCQNNGVSKTALPSWAPDWSRSGGKLEPLKQLGYAVLEENRTKRVTKATFSISTLTNRQCVHLDGAIVDSVEWVSPDRPLARQDLIQDPHIRGAVIRWMRESSLAIHRSHETVFDEDGERTSDIVSATAWALLADSVPLPKEDLDTPMYQQHRAIWHTFQRLLDPLLKWPHEEQRLQQRAEAFLHCMIGITDREGCFTQGLDTLALGMGKWKRGM</sequence>
<dbReference type="EMBL" id="MU865986">
    <property type="protein sequence ID" value="KAK4443785.1"/>
    <property type="molecule type" value="Genomic_DNA"/>
</dbReference>